<dbReference type="EMBL" id="JBHUCX010000067">
    <property type="protein sequence ID" value="MFD1676471.1"/>
    <property type="molecule type" value="Genomic_DNA"/>
</dbReference>
<comment type="caution">
    <text evidence="6">The sequence shown here is derived from an EMBL/GenBank/DDBJ whole genome shotgun (WGS) entry which is preliminary data.</text>
</comment>
<evidence type="ECO:0000256" key="2">
    <source>
        <dbReference type="ARBA" id="ARBA00022448"/>
    </source>
</evidence>
<dbReference type="PROSITE" id="PS51257">
    <property type="entry name" value="PROKAR_LIPOPROTEIN"/>
    <property type="match status" value="1"/>
</dbReference>
<feature type="chain" id="PRO_5046479732" evidence="4">
    <location>
        <begin position="24"/>
        <end position="569"/>
    </location>
</feature>
<evidence type="ECO:0000256" key="4">
    <source>
        <dbReference type="SAM" id="SignalP"/>
    </source>
</evidence>
<proteinExistence type="inferred from homology"/>
<dbReference type="InterPro" id="IPR000914">
    <property type="entry name" value="SBP_5_dom"/>
</dbReference>
<dbReference type="PANTHER" id="PTHR30290:SF9">
    <property type="entry name" value="OLIGOPEPTIDE-BINDING PROTEIN APPA"/>
    <property type="match status" value="1"/>
</dbReference>
<keyword evidence="7" id="KW-1185">Reference proteome</keyword>
<protein>
    <submittedName>
        <fullName evidence="6">ABC transporter substrate-binding protein</fullName>
    </submittedName>
</protein>
<dbReference type="InterPro" id="IPR030678">
    <property type="entry name" value="Peptide/Ni-bd"/>
</dbReference>
<feature type="signal peptide" evidence="4">
    <location>
        <begin position="1"/>
        <end position="23"/>
    </location>
</feature>
<sequence>MRKTTRAWLTGASVVASTAILLAGCGNQTNTSSTQQSGTSTDTTLHVAQGTKWNDEFIPNLDSSGYTSAMWQLSFDPLLNFNNKLGIEPWLVSKYKYSADHKTLTCWIQPNANWSDGKPIVSQDVLLDMNFLASPAYNGPHLQGQSEYLVDNVVGESKIQSGKAKSFADTGGFTIINDKEFQVHVNQADAAFLTADLAWITPLPAHVLKNIPFSKWLTMPFDRKPTVVSGAYIPTSANGQSVDKFKANPDYWRGKPKIANVVLQYVSPDVEPSMIQNGQLDYAINGIPSDDKLKLKGQPGVSEHTDPSLEYSFLGLEDKKPYFSDVRVRQAIEYALNRQEMIQGLYKGMAVPINSPTPDSFSWAATPASQLNQYKYDPKKAEQLLDAAGYVKKGQWRIDPKTGKTLQIHLVYSSGNTVTQSEGTAIQQDLQAVGLDVVVDTPLDFNTLISRLENNDSNIDMWLMSNELGADPDPRGMWGTKDPDNFGRYSNTEIDKLIYNTWALPSDFTQAGRGEQFQKFNKFVNQQLPLVFLWDLQDVTVYSSKLNIPASHFGPLGAWPVAPDWTLSN</sequence>
<dbReference type="Proteomes" id="UP001597079">
    <property type="component" value="Unassembled WGS sequence"/>
</dbReference>
<gene>
    <name evidence="6" type="ORF">ACFSB2_17370</name>
</gene>
<evidence type="ECO:0000313" key="6">
    <source>
        <dbReference type="EMBL" id="MFD1676471.1"/>
    </source>
</evidence>
<feature type="domain" description="Solute-binding protein family 5" evidence="5">
    <location>
        <begin position="87"/>
        <end position="482"/>
    </location>
</feature>
<keyword evidence="3 4" id="KW-0732">Signal</keyword>
<dbReference type="SUPFAM" id="SSF53850">
    <property type="entry name" value="Periplasmic binding protein-like II"/>
    <property type="match status" value="1"/>
</dbReference>
<dbReference type="Gene3D" id="3.90.76.10">
    <property type="entry name" value="Dipeptide-binding Protein, Domain 1"/>
    <property type="match status" value="1"/>
</dbReference>
<dbReference type="Gene3D" id="3.10.105.10">
    <property type="entry name" value="Dipeptide-binding Protein, Domain 3"/>
    <property type="match status" value="1"/>
</dbReference>
<dbReference type="PIRSF" id="PIRSF002741">
    <property type="entry name" value="MppA"/>
    <property type="match status" value="1"/>
</dbReference>
<evidence type="ECO:0000313" key="7">
    <source>
        <dbReference type="Proteomes" id="UP001597079"/>
    </source>
</evidence>
<organism evidence="6 7">
    <name type="scientific">Alicyclobacillus fodiniaquatilis</name>
    <dbReference type="NCBI Taxonomy" id="1661150"/>
    <lineage>
        <taxon>Bacteria</taxon>
        <taxon>Bacillati</taxon>
        <taxon>Bacillota</taxon>
        <taxon>Bacilli</taxon>
        <taxon>Bacillales</taxon>
        <taxon>Alicyclobacillaceae</taxon>
        <taxon>Alicyclobacillus</taxon>
    </lineage>
</organism>
<evidence type="ECO:0000256" key="3">
    <source>
        <dbReference type="ARBA" id="ARBA00022729"/>
    </source>
</evidence>
<comment type="similarity">
    <text evidence="1">Belongs to the bacterial solute-binding protein 5 family.</text>
</comment>
<evidence type="ECO:0000256" key="1">
    <source>
        <dbReference type="ARBA" id="ARBA00005695"/>
    </source>
</evidence>
<dbReference type="InterPro" id="IPR039424">
    <property type="entry name" value="SBP_5"/>
</dbReference>
<dbReference type="Gene3D" id="3.40.190.10">
    <property type="entry name" value="Periplasmic binding protein-like II"/>
    <property type="match status" value="1"/>
</dbReference>
<dbReference type="RefSeq" id="WP_377944375.1">
    <property type="nucleotide sequence ID" value="NZ_JBHUCX010000067.1"/>
</dbReference>
<keyword evidence="2" id="KW-0813">Transport</keyword>
<dbReference type="CDD" id="cd08513">
    <property type="entry name" value="PBP2_thermophilic_Hb8_like"/>
    <property type="match status" value="1"/>
</dbReference>
<evidence type="ECO:0000259" key="5">
    <source>
        <dbReference type="Pfam" id="PF00496"/>
    </source>
</evidence>
<dbReference type="PANTHER" id="PTHR30290">
    <property type="entry name" value="PERIPLASMIC BINDING COMPONENT OF ABC TRANSPORTER"/>
    <property type="match status" value="1"/>
</dbReference>
<accession>A0ABW4JJI1</accession>
<name>A0ABW4JJI1_9BACL</name>
<reference evidence="7" key="1">
    <citation type="journal article" date="2019" name="Int. J. Syst. Evol. Microbiol.">
        <title>The Global Catalogue of Microorganisms (GCM) 10K type strain sequencing project: providing services to taxonomists for standard genome sequencing and annotation.</title>
        <authorList>
            <consortium name="The Broad Institute Genomics Platform"/>
            <consortium name="The Broad Institute Genome Sequencing Center for Infectious Disease"/>
            <person name="Wu L."/>
            <person name="Ma J."/>
        </authorList>
    </citation>
    <scope>NUCLEOTIDE SEQUENCE [LARGE SCALE GENOMIC DNA]</scope>
    <source>
        <strain evidence="7">CGMCC 1.12286</strain>
    </source>
</reference>
<dbReference type="Pfam" id="PF00496">
    <property type="entry name" value="SBP_bac_5"/>
    <property type="match status" value="1"/>
</dbReference>